<keyword evidence="7" id="KW-0804">Transcription</keyword>
<dbReference type="InterPro" id="IPR036236">
    <property type="entry name" value="Znf_C2H2_sf"/>
</dbReference>
<dbReference type="PANTHER" id="PTHR46481">
    <property type="entry name" value="ZINC FINGER BED DOMAIN-CONTAINING PROTEIN 4"/>
    <property type="match status" value="1"/>
</dbReference>
<proteinExistence type="predicted"/>
<keyword evidence="5" id="KW-0805">Transcription regulation</keyword>
<evidence type="ECO:0000313" key="13">
    <source>
        <dbReference type="Proteomes" id="UP000694388"/>
    </source>
</evidence>
<keyword evidence="3 9" id="KW-0863">Zinc-finger</keyword>
<comment type="subcellular location">
    <subcellularLocation>
        <location evidence="1">Nucleus</location>
    </subcellularLocation>
</comment>
<dbReference type="GO" id="GO:0003677">
    <property type="term" value="F:DNA binding"/>
    <property type="evidence" value="ECO:0007669"/>
    <property type="project" value="UniProtKB-KW"/>
</dbReference>
<feature type="domain" description="BED-type" evidence="11">
    <location>
        <begin position="189"/>
        <end position="250"/>
    </location>
</feature>
<keyword evidence="2" id="KW-0479">Metal-binding</keyword>
<dbReference type="SUPFAM" id="SSF53098">
    <property type="entry name" value="Ribonuclease H-like"/>
    <property type="match status" value="1"/>
</dbReference>
<dbReference type="GO" id="GO:0046983">
    <property type="term" value="F:protein dimerization activity"/>
    <property type="evidence" value="ECO:0007669"/>
    <property type="project" value="InterPro"/>
</dbReference>
<dbReference type="PROSITE" id="PS50808">
    <property type="entry name" value="ZF_BED"/>
    <property type="match status" value="1"/>
</dbReference>
<dbReference type="Pfam" id="PF02892">
    <property type="entry name" value="zf-BED"/>
    <property type="match status" value="1"/>
</dbReference>
<dbReference type="GO" id="GO:0005634">
    <property type="term" value="C:nucleus"/>
    <property type="evidence" value="ECO:0007669"/>
    <property type="project" value="UniProtKB-SubCell"/>
</dbReference>
<dbReference type="OMA" id="IPIHIGC"/>
<dbReference type="GO" id="GO:0008270">
    <property type="term" value="F:zinc ion binding"/>
    <property type="evidence" value="ECO:0007669"/>
    <property type="project" value="UniProtKB-KW"/>
</dbReference>
<dbReference type="InterPro" id="IPR003656">
    <property type="entry name" value="Znf_BED"/>
</dbReference>
<keyword evidence="8" id="KW-0539">Nucleus</keyword>
<feature type="domain" description="C2H2-type" evidence="10">
    <location>
        <begin position="129"/>
        <end position="151"/>
    </location>
</feature>
<dbReference type="Pfam" id="PF05699">
    <property type="entry name" value="Dimer_Tnp_hAT"/>
    <property type="match status" value="1"/>
</dbReference>
<protein>
    <recommendedName>
        <fullName evidence="14">Zinc finger BED domain-containing protein 1-like</fullName>
    </recommendedName>
</protein>
<dbReference type="SUPFAM" id="SSF140996">
    <property type="entry name" value="Hermes dimerisation domain"/>
    <property type="match status" value="1"/>
</dbReference>
<dbReference type="AlphaFoldDB" id="A0A8C4N752"/>
<dbReference type="PANTHER" id="PTHR46481:SF4">
    <property type="entry name" value="ZINC FINGER BED DOMAIN-CONTAINING PROTEIN 4"/>
    <property type="match status" value="1"/>
</dbReference>
<evidence type="ECO:0000256" key="3">
    <source>
        <dbReference type="ARBA" id="ARBA00022771"/>
    </source>
</evidence>
<evidence type="ECO:0000256" key="1">
    <source>
        <dbReference type="ARBA" id="ARBA00004123"/>
    </source>
</evidence>
<reference evidence="12" key="2">
    <citation type="submission" date="2025-09" db="UniProtKB">
        <authorList>
            <consortium name="Ensembl"/>
        </authorList>
    </citation>
    <scope>IDENTIFICATION</scope>
</reference>
<evidence type="ECO:0000259" key="11">
    <source>
        <dbReference type="PROSITE" id="PS50808"/>
    </source>
</evidence>
<evidence type="ECO:0000256" key="8">
    <source>
        <dbReference type="ARBA" id="ARBA00023242"/>
    </source>
</evidence>
<dbReference type="SMART" id="SM00614">
    <property type="entry name" value="ZnF_BED"/>
    <property type="match status" value="1"/>
</dbReference>
<keyword evidence="13" id="KW-1185">Reference proteome</keyword>
<dbReference type="InterPro" id="IPR012337">
    <property type="entry name" value="RNaseH-like_sf"/>
</dbReference>
<sequence length="860" mass="96904">MDFTRARGSGVAMPTWLESWGLTDESLRAAVTGLGVEILGALCARAEPAPVRLRLCSLSDRMFTSTMYAELCRYMESCRAGRGSERTVVPGHGEGPAGILRIKIEDEDSSCRLEEDGEDGDQKKLIGKFVCTSCFHSFTTRATLKMHMKQHRPVSTDKNLRMTRRLTKTSQLRSSGWNVKAELEAPPTKFKSPVWKHFGFPVVYENEVRKVNKSKTVCKHCSTSVTYPSGNTTNMITHLKRHHPQHPIVTATDKRSSSLKKDCNTATNTIFSPVTNTNASPATNTNASNTSTIPWATHFGQFTLSEIFTSPLHSSSQRAEAITKAIGVFIASEMHPFSTIYEPGFRNLIQVLEPRYTIPSGVHFSHKVIPELHLKTKQYVQMRLKEAECVAITIDKWTLRATECYITILAHYIDKEWCMRSFALLTRPLHESHSGTNIADILTDAVEKWHLERPHTLLPVVADNNRNMDVAIHESGLKPHIKCFAHTVNIATQKGMKVPQMSRLLGRIRHVVSFFRRNSNAAVMLKSKQDLLQLPKHKLNQNVLTHWNNQYDMVERYLEQQSAVMTTLLTLEIRQKEKNIINISEENISDAKEIIKVLKPMKTITTILCDETSPAIISLILPMKWRIMSAMEIHHGDTALVRAVKEAIAEDINNQYGDKETLKFLLLACALDPRFKSLPHQDDSSRSQVYASLVREAAKLNESESTRMKPAPRNVLSTSDLPLQSVQLSMDETKTIPAEVDVVDEPPVKKVALEDLLGDVFAANSETSQSLFQRVDKEIKRYRDEPCIPLSKNPLSWWRSHEQSFPLLSKVARMYLGIPAKSLPTERAFSTAVDVITAKKAALTGENVDMLIFLKKNMEV</sequence>
<reference evidence="12" key="1">
    <citation type="submission" date="2025-08" db="UniProtKB">
        <authorList>
            <consortium name="Ensembl"/>
        </authorList>
    </citation>
    <scope>IDENTIFICATION</scope>
</reference>
<dbReference type="Proteomes" id="UP000694388">
    <property type="component" value="Unplaced"/>
</dbReference>
<evidence type="ECO:0000313" key="12">
    <source>
        <dbReference type="Ensembl" id="ENSEBUP00000002327.1"/>
    </source>
</evidence>
<name>A0A8C4N752_EPTBU</name>
<keyword evidence="4" id="KW-0862">Zinc</keyword>
<dbReference type="SMART" id="SM00355">
    <property type="entry name" value="ZnF_C2H2"/>
    <property type="match status" value="2"/>
</dbReference>
<dbReference type="InterPro" id="IPR052035">
    <property type="entry name" value="ZnF_BED_domain_contain"/>
</dbReference>
<dbReference type="SUPFAM" id="SSF57667">
    <property type="entry name" value="beta-beta-alpha zinc fingers"/>
    <property type="match status" value="1"/>
</dbReference>
<evidence type="ECO:0000259" key="10">
    <source>
        <dbReference type="PROSITE" id="PS50157"/>
    </source>
</evidence>
<evidence type="ECO:0000256" key="4">
    <source>
        <dbReference type="ARBA" id="ARBA00022833"/>
    </source>
</evidence>
<dbReference type="PROSITE" id="PS00028">
    <property type="entry name" value="ZINC_FINGER_C2H2_1"/>
    <property type="match status" value="1"/>
</dbReference>
<evidence type="ECO:0000256" key="2">
    <source>
        <dbReference type="ARBA" id="ARBA00022723"/>
    </source>
</evidence>
<dbReference type="PROSITE" id="PS50157">
    <property type="entry name" value="ZINC_FINGER_C2H2_2"/>
    <property type="match status" value="1"/>
</dbReference>
<dbReference type="Ensembl" id="ENSEBUT00000002678.1">
    <property type="protein sequence ID" value="ENSEBUP00000002327.1"/>
    <property type="gene ID" value="ENSEBUG00000001823.1"/>
</dbReference>
<dbReference type="InterPro" id="IPR008906">
    <property type="entry name" value="HATC_C_dom"/>
</dbReference>
<evidence type="ECO:0008006" key="14">
    <source>
        <dbReference type="Google" id="ProtNLM"/>
    </source>
</evidence>
<accession>A0A8C4N752</accession>
<evidence type="ECO:0000256" key="9">
    <source>
        <dbReference type="PROSITE-ProRule" id="PRU00042"/>
    </source>
</evidence>
<evidence type="ECO:0000256" key="7">
    <source>
        <dbReference type="ARBA" id="ARBA00023163"/>
    </source>
</evidence>
<dbReference type="GeneTree" id="ENSGT00940000158431"/>
<dbReference type="InterPro" id="IPR013087">
    <property type="entry name" value="Znf_C2H2_type"/>
</dbReference>
<organism evidence="12 13">
    <name type="scientific">Eptatretus burgeri</name>
    <name type="common">Inshore hagfish</name>
    <dbReference type="NCBI Taxonomy" id="7764"/>
    <lineage>
        <taxon>Eukaryota</taxon>
        <taxon>Metazoa</taxon>
        <taxon>Chordata</taxon>
        <taxon>Craniata</taxon>
        <taxon>Vertebrata</taxon>
        <taxon>Cyclostomata</taxon>
        <taxon>Myxini</taxon>
        <taxon>Myxiniformes</taxon>
        <taxon>Myxinidae</taxon>
        <taxon>Eptatretinae</taxon>
        <taxon>Eptatretus</taxon>
    </lineage>
</organism>
<evidence type="ECO:0000256" key="5">
    <source>
        <dbReference type="ARBA" id="ARBA00023015"/>
    </source>
</evidence>
<evidence type="ECO:0000256" key="6">
    <source>
        <dbReference type="ARBA" id="ARBA00023125"/>
    </source>
</evidence>
<keyword evidence="6" id="KW-0238">DNA-binding</keyword>